<dbReference type="Gene3D" id="3.90.550.10">
    <property type="entry name" value="Spore Coat Polysaccharide Biosynthesis Protein SpsA, Chain A"/>
    <property type="match status" value="1"/>
</dbReference>
<evidence type="ECO:0000313" key="2">
    <source>
        <dbReference type="Proteomes" id="UP000663852"/>
    </source>
</evidence>
<proteinExistence type="predicted"/>
<dbReference type="AlphaFoldDB" id="A0A814ZB09"/>
<gene>
    <name evidence="1" type="ORF">EDS130_LOCUS27382</name>
</gene>
<dbReference type="OrthoDB" id="2014201at2759"/>
<dbReference type="InterPro" id="IPR050587">
    <property type="entry name" value="GNT1/Glycosyltrans_8"/>
</dbReference>
<dbReference type="SUPFAM" id="SSF53448">
    <property type="entry name" value="Nucleotide-diphospho-sugar transferases"/>
    <property type="match status" value="1"/>
</dbReference>
<dbReference type="PANTHER" id="PTHR11183">
    <property type="entry name" value="GLYCOGENIN SUBFAMILY MEMBER"/>
    <property type="match status" value="1"/>
</dbReference>
<dbReference type="EMBL" id="CAJNOJ010000172">
    <property type="protein sequence ID" value="CAF1239505.1"/>
    <property type="molecule type" value="Genomic_DNA"/>
</dbReference>
<organism evidence="1 2">
    <name type="scientific">Adineta ricciae</name>
    <name type="common">Rotifer</name>
    <dbReference type="NCBI Taxonomy" id="249248"/>
    <lineage>
        <taxon>Eukaryota</taxon>
        <taxon>Metazoa</taxon>
        <taxon>Spiralia</taxon>
        <taxon>Gnathifera</taxon>
        <taxon>Rotifera</taxon>
        <taxon>Eurotatoria</taxon>
        <taxon>Bdelloidea</taxon>
        <taxon>Adinetida</taxon>
        <taxon>Adinetidae</taxon>
        <taxon>Adineta</taxon>
    </lineage>
</organism>
<evidence type="ECO:0000313" key="1">
    <source>
        <dbReference type="EMBL" id="CAF1239505.1"/>
    </source>
</evidence>
<sequence length="116" mass="12683">MSSSNAFVTLATNDSYALGALVLAESIRKVGTSAKLVVLISNHLSDLIKQTLETSFDELVIVEELNSNDVEHLTLLSRPELGPKFDQAVHFARPTKSVKPGFPVLQTPIVDCLYKE</sequence>
<accession>A0A814ZB09</accession>
<dbReference type="InterPro" id="IPR029044">
    <property type="entry name" value="Nucleotide-diphossugar_trans"/>
</dbReference>
<comment type="caution">
    <text evidence="1">The sequence shown here is derived from an EMBL/GenBank/DDBJ whole genome shotgun (WGS) entry which is preliminary data.</text>
</comment>
<name>A0A814ZB09_ADIRI</name>
<reference evidence="1" key="1">
    <citation type="submission" date="2021-02" db="EMBL/GenBank/DDBJ databases">
        <authorList>
            <person name="Nowell W R."/>
        </authorList>
    </citation>
    <scope>NUCLEOTIDE SEQUENCE</scope>
</reference>
<protein>
    <submittedName>
        <fullName evidence="1">Uncharacterized protein</fullName>
    </submittedName>
</protein>
<dbReference type="Proteomes" id="UP000663852">
    <property type="component" value="Unassembled WGS sequence"/>
</dbReference>